<dbReference type="Proteomes" id="UP000821853">
    <property type="component" value="Unassembled WGS sequence"/>
</dbReference>
<keyword evidence="2" id="KW-1185">Reference proteome</keyword>
<accession>A0A9J6H8Z8</accession>
<evidence type="ECO:0000313" key="2">
    <source>
        <dbReference type="Proteomes" id="UP000821853"/>
    </source>
</evidence>
<dbReference type="VEuPathDB" id="VectorBase:HLOH_045640"/>
<sequence length="559" mass="60522">MEGLRSNRGLCSEQPLCVGFAVPSDHFVATCLTRRSSYSSNALCSGVTPRQPTFYRNRSASPILFATDGGRNADIRDRWTIASALNRKIRIVSSVAVGRPSERTSEFYGSATPRSSTPKLANEEELPELGLLVFPHFPLSVNSEDIHEARKARAQHRRENKRRGTARSATQGGMAASAASLAAWDALLSLLVCTPLVVAHWRTVWFLLDWLVLPERPFVSGGLCLGLGHAVMLAAHLAQHALAKLGQDAEADNIPPPRRLWLGSVERLYTPVMAVASIVQWRGVWLLQELWLEPAGPLISALISPGGGLPGPDVDGSLEVDGGVASLRLQNGRTADVLRGADEAGPPTGQQGRLDCVLLVLQTFMISGWRGLWALLDVLRRSAKASLASGSAAAVLLLATQSPAGILWRRLGGDDGTSKKVARGLSCIQRVFEVLWFLAATYASVATWRGLWMLIDDWLQEDVLAFALLALGSLFVLHLAHAANNILTVGVSLDGNGVDFDVCFLPEFLTAPSSSWHRLHKMTGRRVQLTVSRQPVETLLQSDMLPQTQQAQKATVKAA</sequence>
<reference evidence="1 2" key="1">
    <citation type="journal article" date="2020" name="Cell">
        <title>Large-Scale Comparative Analyses of Tick Genomes Elucidate Their Genetic Diversity and Vector Capacities.</title>
        <authorList>
            <consortium name="Tick Genome and Microbiome Consortium (TIGMIC)"/>
            <person name="Jia N."/>
            <person name="Wang J."/>
            <person name="Shi W."/>
            <person name="Du L."/>
            <person name="Sun Y."/>
            <person name="Zhan W."/>
            <person name="Jiang J.F."/>
            <person name="Wang Q."/>
            <person name="Zhang B."/>
            <person name="Ji P."/>
            <person name="Bell-Sakyi L."/>
            <person name="Cui X.M."/>
            <person name="Yuan T.T."/>
            <person name="Jiang B.G."/>
            <person name="Yang W.F."/>
            <person name="Lam T.T."/>
            <person name="Chang Q.C."/>
            <person name="Ding S.J."/>
            <person name="Wang X.J."/>
            <person name="Zhu J.G."/>
            <person name="Ruan X.D."/>
            <person name="Zhao L."/>
            <person name="Wei J.T."/>
            <person name="Ye R.Z."/>
            <person name="Que T.C."/>
            <person name="Du C.H."/>
            <person name="Zhou Y.H."/>
            <person name="Cheng J.X."/>
            <person name="Dai P.F."/>
            <person name="Guo W.B."/>
            <person name="Han X.H."/>
            <person name="Huang E.J."/>
            <person name="Li L.F."/>
            <person name="Wei W."/>
            <person name="Gao Y.C."/>
            <person name="Liu J.Z."/>
            <person name="Shao H.Z."/>
            <person name="Wang X."/>
            <person name="Wang C.C."/>
            <person name="Yang T.C."/>
            <person name="Huo Q.B."/>
            <person name="Li W."/>
            <person name="Chen H.Y."/>
            <person name="Chen S.E."/>
            <person name="Zhou L.G."/>
            <person name="Ni X.B."/>
            <person name="Tian J.H."/>
            <person name="Sheng Y."/>
            <person name="Liu T."/>
            <person name="Pan Y.S."/>
            <person name="Xia L.Y."/>
            <person name="Li J."/>
            <person name="Zhao F."/>
            <person name="Cao W.C."/>
        </authorList>
    </citation>
    <scope>NUCLEOTIDE SEQUENCE [LARGE SCALE GENOMIC DNA]</scope>
    <source>
        <strain evidence="1">HaeL-2018</strain>
    </source>
</reference>
<dbReference type="OrthoDB" id="45313at2759"/>
<name>A0A9J6H8Z8_HAELO</name>
<dbReference type="EMBL" id="JABSTR010001154">
    <property type="protein sequence ID" value="KAH9383554.1"/>
    <property type="molecule type" value="Genomic_DNA"/>
</dbReference>
<dbReference type="PANTHER" id="PTHR35270">
    <property type="entry name" value="FUSELESS, ISOFORM A"/>
    <property type="match status" value="1"/>
</dbReference>
<gene>
    <name evidence="1" type="ORF">HPB48_025126</name>
</gene>
<evidence type="ECO:0000313" key="1">
    <source>
        <dbReference type="EMBL" id="KAH9383554.1"/>
    </source>
</evidence>
<dbReference type="AlphaFoldDB" id="A0A9J6H8Z8"/>
<organism evidence="1 2">
    <name type="scientific">Haemaphysalis longicornis</name>
    <name type="common">Bush tick</name>
    <dbReference type="NCBI Taxonomy" id="44386"/>
    <lineage>
        <taxon>Eukaryota</taxon>
        <taxon>Metazoa</taxon>
        <taxon>Ecdysozoa</taxon>
        <taxon>Arthropoda</taxon>
        <taxon>Chelicerata</taxon>
        <taxon>Arachnida</taxon>
        <taxon>Acari</taxon>
        <taxon>Parasitiformes</taxon>
        <taxon>Ixodida</taxon>
        <taxon>Ixodoidea</taxon>
        <taxon>Ixodidae</taxon>
        <taxon>Haemaphysalinae</taxon>
        <taxon>Haemaphysalis</taxon>
    </lineage>
</organism>
<dbReference type="Pfam" id="PF15993">
    <property type="entry name" value="Fuseless"/>
    <property type="match status" value="2"/>
</dbReference>
<comment type="caution">
    <text evidence="1">The sequence shown here is derived from an EMBL/GenBank/DDBJ whole genome shotgun (WGS) entry which is preliminary data.</text>
</comment>
<dbReference type="InterPro" id="IPR032751">
    <property type="entry name" value="Fuseless"/>
</dbReference>
<dbReference type="GO" id="GO:0070073">
    <property type="term" value="P:clustering of voltage-gated calcium channels"/>
    <property type="evidence" value="ECO:0007669"/>
    <property type="project" value="TreeGrafter"/>
</dbReference>
<dbReference type="PANTHER" id="PTHR35270:SF2">
    <property type="entry name" value="FUSELESS, ISOFORM A"/>
    <property type="match status" value="1"/>
</dbReference>
<dbReference type="OMA" id="IICITYL"/>
<proteinExistence type="predicted"/>
<dbReference type="GO" id="GO:0042734">
    <property type="term" value="C:presynaptic membrane"/>
    <property type="evidence" value="ECO:0007669"/>
    <property type="project" value="TreeGrafter"/>
</dbReference>
<dbReference type="GO" id="GO:0007274">
    <property type="term" value="P:neuromuscular synaptic transmission"/>
    <property type="evidence" value="ECO:0007669"/>
    <property type="project" value="TreeGrafter"/>
</dbReference>
<dbReference type="GO" id="GO:0007270">
    <property type="term" value="P:neuron-neuron synaptic transmission"/>
    <property type="evidence" value="ECO:0007669"/>
    <property type="project" value="TreeGrafter"/>
</dbReference>
<protein>
    <submittedName>
        <fullName evidence="1">Uncharacterized protein</fullName>
    </submittedName>
</protein>